<reference evidence="3" key="2">
    <citation type="submission" date="2022-01" db="EMBL/GenBank/DDBJ databases">
        <authorList>
            <person name="Yamashiro T."/>
            <person name="Shiraishi A."/>
            <person name="Satake H."/>
            <person name="Nakayama K."/>
        </authorList>
    </citation>
    <scope>NUCLEOTIDE SEQUENCE</scope>
</reference>
<dbReference type="InterPro" id="IPR001584">
    <property type="entry name" value="Integrase_cat-core"/>
</dbReference>
<dbReference type="InterPro" id="IPR036397">
    <property type="entry name" value="RNaseH_sf"/>
</dbReference>
<accession>A0ABQ5G2N7</accession>
<feature type="domain" description="Integrase catalytic" evidence="2">
    <location>
        <begin position="1050"/>
        <end position="1207"/>
    </location>
</feature>
<reference evidence="3" key="1">
    <citation type="journal article" date="2022" name="Int. J. Mol. Sci.">
        <title>Draft Genome of Tanacetum Coccineum: Genomic Comparison of Closely Related Tanacetum-Family Plants.</title>
        <authorList>
            <person name="Yamashiro T."/>
            <person name="Shiraishi A."/>
            <person name="Nakayama K."/>
            <person name="Satake H."/>
        </authorList>
    </citation>
    <scope>NUCLEOTIDE SEQUENCE</scope>
</reference>
<organism evidence="3 4">
    <name type="scientific">Tanacetum coccineum</name>
    <dbReference type="NCBI Taxonomy" id="301880"/>
    <lineage>
        <taxon>Eukaryota</taxon>
        <taxon>Viridiplantae</taxon>
        <taxon>Streptophyta</taxon>
        <taxon>Embryophyta</taxon>
        <taxon>Tracheophyta</taxon>
        <taxon>Spermatophyta</taxon>
        <taxon>Magnoliopsida</taxon>
        <taxon>eudicotyledons</taxon>
        <taxon>Gunneridae</taxon>
        <taxon>Pentapetalae</taxon>
        <taxon>asterids</taxon>
        <taxon>campanulids</taxon>
        <taxon>Asterales</taxon>
        <taxon>Asteraceae</taxon>
        <taxon>Asteroideae</taxon>
        <taxon>Anthemideae</taxon>
        <taxon>Anthemidinae</taxon>
        <taxon>Tanacetum</taxon>
    </lineage>
</organism>
<evidence type="ECO:0000313" key="3">
    <source>
        <dbReference type="EMBL" id="GJT69761.1"/>
    </source>
</evidence>
<dbReference type="Pfam" id="PF00665">
    <property type="entry name" value="rve"/>
    <property type="match status" value="1"/>
</dbReference>
<dbReference type="Proteomes" id="UP001151760">
    <property type="component" value="Unassembled WGS sequence"/>
</dbReference>
<evidence type="ECO:0000313" key="4">
    <source>
        <dbReference type="Proteomes" id="UP001151760"/>
    </source>
</evidence>
<name>A0ABQ5G2N7_9ASTR</name>
<protein>
    <submittedName>
        <fullName evidence="3">Retrovirus-related pol polyprotein from transposon TNT 1-94</fullName>
    </submittedName>
</protein>
<dbReference type="Gene3D" id="3.30.420.10">
    <property type="entry name" value="Ribonuclease H-like superfamily/Ribonuclease H"/>
    <property type="match status" value="1"/>
</dbReference>
<dbReference type="EMBL" id="BQNB010018018">
    <property type="protein sequence ID" value="GJT69761.1"/>
    <property type="molecule type" value="Genomic_DNA"/>
</dbReference>
<dbReference type="SUPFAM" id="SSF53098">
    <property type="entry name" value="Ribonuclease H-like"/>
    <property type="match status" value="1"/>
</dbReference>
<keyword evidence="4" id="KW-1185">Reference proteome</keyword>
<dbReference type="PANTHER" id="PTHR42648">
    <property type="entry name" value="TRANSPOSASE, PUTATIVE-RELATED"/>
    <property type="match status" value="1"/>
</dbReference>
<dbReference type="PANTHER" id="PTHR42648:SF18">
    <property type="entry name" value="RETROTRANSPOSON, UNCLASSIFIED-LIKE PROTEIN"/>
    <property type="match status" value="1"/>
</dbReference>
<dbReference type="InterPro" id="IPR012337">
    <property type="entry name" value="RNaseH-like_sf"/>
</dbReference>
<gene>
    <name evidence="3" type="ORF">Tco_1029047</name>
</gene>
<keyword evidence="1" id="KW-0175">Coiled coil</keyword>
<proteinExistence type="predicted"/>
<evidence type="ECO:0000259" key="2">
    <source>
        <dbReference type="PROSITE" id="PS50994"/>
    </source>
</evidence>
<evidence type="ECO:0000256" key="1">
    <source>
        <dbReference type="SAM" id="Coils"/>
    </source>
</evidence>
<comment type="caution">
    <text evidence="3">The sequence shown here is derived from an EMBL/GenBank/DDBJ whole genome shotgun (WGS) entry which is preliminary data.</text>
</comment>
<feature type="coiled-coil region" evidence="1">
    <location>
        <begin position="254"/>
        <end position="317"/>
    </location>
</feature>
<dbReference type="PROSITE" id="PS50994">
    <property type="entry name" value="INTEGRASE"/>
    <property type="match status" value="1"/>
</dbReference>
<sequence>MRTIRSTKVFISPCGGVGFCGGDRTSSNPRNQATIQDGRVIVQQVQGRQGQSYAGNSYKGNATSSGGIMQEGRQRWLNVIIVKVKVTWLGNVLSRKGLGMLHGSRKKAMLAEAQEAGQILDEEQLEFFADPCIPDGKAAQTTILNTTAFQTEDLDAYDSDCDDVSNAKAVLMANLSNYGSDVISESFEQTLVVDSTDNEITSDSNIIPYSQYLQETQQAAVQDNNLYAQQDSMILSVIEQISEQMINHVNNWKKANQENNNESLTAELERYKERVKTFEQRLNIDLSTREKMIDSQMDEMIKEKLALKHQTDSLEQNLSNQIKEKKSLFQTFTVFKNESKEKESKYMDKEINLEKKIKELDNIVYKVGQFAQTVHMLTKPQVFYDDTHKQALGYQNPFYLKKAQRIKPTLYDGSVISSQHAACLVIDDEETLILEEVSRSKMLAKQNDLMFKEKKVNTTLINYAELNRLSEDFGKRFFPQQELSDEQAFWLQTSHPNTDQSASLPVKIEAPRELPKVSLVNTSLKKLKYHLGQFDIVMKKHITPDAITEGEWGFEHTKAVFLKEIIPFLKALKYIFNVFDKDLLNENILNDLKAQLQAKDPTICKLKEHIKSMRENDKEDKVKHEMDKIKTINIELEHSVAKVLSENEHLHKEIEHLKKIYKDQFDSIKKTRALSKEHGDSLIAQFNSKSMENADLKRKETVKNAAQIPIATTIAPGMFKIDLEPLAPRLLNNREAHIDYLKHTQEQADILQGIVKQAKAKQPLDNALDFACKHAKRIQELLVYVRDTCPNVYKPSEKLIVVTPMNKVKIVRIEVRVKSKSNKKNRVKDPICDANVKHTMLNVISEKPTGKVFTEVGHKWKPTGRVFTIVGNSCPLTKITPKKIVHLKETTSNSVETPKLEIKVYSRRPKQIKSVGSSNKAKIVESKIANNSEPNHLWGSNATDVPSSSSLVNDRLSRLSSGTVRFRNDQVAKIMRYGDYQPGNENTCFIWNLEGVDLLSGSKDKNLYIISLDDMLKTSSICLLSKASKTKSWLWHCQLSHLNFGKSKKSSHQPKDEDANQEKLYLFHMDLCGPMRVECINGKKYILVIVDNYSRFTWVKFLRSKDEAPEAIIKCIKNIQVRLNATVRNVRTDNGNEFVNQNLYDFYENVGISHPTSIARTSQQNGVVDRQNRTLMEAARTLLIFSKAPLFLWPKQSIQLVIPRIVP</sequence>
<dbReference type="InterPro" id="IPR039537">
    <property type="entry name" value="Retrotran_Ty1/copia-like"/>
</dbReference>